<evidence type="ECO:0000256" key="6">
    <source>
        <dbReference type="SAM" id="Phobius"/>
    </source>
</evidence>
<feature type="transmembrane region" description="Helical" evidence="6">
    <location>
        <begin position="209"/>
        <end position="236"/>
    </location>
</feature>
<dbReference type="SUPFAM" id="SSF103473">
    <property type="entry name" value="MFS general substrate transporter"/>
    <property type="match status" value="1"/>
</dbReference>
<dbReference type="GO" id="GO:0005886">
    <property type="term" value="C:plasma membrane"/>
    <property type="evidence" value="ECO:0007669"/>
    <property type="project" value="TreeGrafter"/>
</dbReference>
<dbReference type="PANTHER" id="PTHR23502">
    <property type="entry name" value="MAJOR FACILITATOR SUPERFAMILY"/>
    <property type="match status" value="1"/>
</dbReference>
<dbReference type="PANTHER" id="PTHR23502:SF173">
    <property type="entry name" value="MFS-MULTIDRUG-RESISTANCE TRANSPORTER-RELATED"/>
    <property type="match status" value="1"/>
</dbReference>
<evidence type="ECO:0000256" key="4">
    <source>
        <dbReference type="ARBA" id="ARBA00023136"/>
    </source>
</evidence>
<organism evidence="8 9">
    <name type="scientific">Lyophyllum shimeji</name>
    <name type="common">Hon-shimeji</name>
    <name type="synonym">Tricholoma shimeji</name>
    <dbReference type="NCBI Taxonomy" id="47721"/>
    <lineage>
        <taxon>Eukaryota</taxon>
        <taxon>Fungi</taxon>
        <taxon>Dikarya</taxon>
        <taxon>Basidiomycota</taxon>
        <taxon>Agaricomycotina</taxon>
        <taxon>Agaricomycetes</taxon>
        <taxon>Agaricomycetidae</taxon>
        <taxon>Agaricales</taxon>
        <taxon>Tricholomatineae</taxon>
        <taxon>Lyophyllaceae</taxon>
        <taxon>Lyophyllum</taxon>
    </lineage>
</organism>
<feature type="transmembrane region" description="Helical" evidence="6">
    <location>
        <begin position="146"/>
        <end position="165"/>
    </location>
</feature>
<feature type="transmembrane region" description="Helical" evidence="6">
    <location>
        <begin position="87"/>
        <end position="110"/>
    </location>
</feature>
<proteinExistence type="predicted"/>
<feature type="transmembrane region" description="Helical" evidence="6">
    <location>
        <begin position="456"/>
        <end position="475"/>
    </location>
</feature>
<feature type="region of interest" description="Disordered" evidence="5">
    <location>
        <begin position="1"/>
        <end position="31"/>
    </location>
</feature>
<dbReference type="InterPro" id="IPR011701">
    <property type="entry name" value="MFS"/>
</dbReference>
<dbReference type="GO" id="GO:0022857">
    <property type="term" value="F:transmembrane transporter activity"/>
    <property type="evidence" value="ECO:0007669"/>
    <property type="project" value="InterPro"/>
</dbReference>
<feature type="transmembrane region" description="Helical" evidence="6">
    <location>
        <begin position="321"/>
        <end position="342"/>
    </location>
</feature>
<reference evidence="8" key="1">
    <citation type="submission" date="2022-07" db="EMBL/GenBank/DDBJ databases">
        <title>The genome of Lyophyllum shimeji provides insight into the initial evolution of ectomycorrhizal fungal genome.</title>
        <authorList>
            <person name="Kobayashi Y."/>
            <person name="Shibata T."/>
            <person name="Hirakawa H."/>
            <person name="Shigenobu S."/>
            <person name="Nishiyama T."/>
            <person name="Yamada A."/>
            <person name="Hasebe M."/>
            <person name="Kawaguchi M."/>
        </authorList>
    </citation>
    <scope>NUCLEOTIDE SEQUENCE</scope>
    <source>
        <strain evidence="8">AT787</strain>
    </source>
</reference>
<dbReference type="CDD" id="cd17323">
    <property type="entry name" value="MFS_Tpo1_MDR_like"/>
    <property type="match status" value="1"/>
</dbReference>
<comment type="caution">
    <text evidence="8">The sequence shown here is derived from an EMBL/GenBank/DDBJ whole genome shotgun (WGS) entry which is preliminary data.</text>
</comment>
<feature type="domain" description="Major facilitator superfamily (MFS) profile" evidence="7">
    <location>
        <begin position="52"/>
        <end position="482"/>
    </location>
</feature>
<evidence type="ECO:0000313" key="9">
    <source>
        <dbReference type="Proteomes" id="UP001063166"/>
    </source>
</evidence>
<dbReference type="OrthoDB" id="9986881at2759"/>
<feature type="compositionally biased region" description="Polar residues" evidence="5">
    <location>
        <begin position="1"/>
        <end position="17"/>
    </location>
</feature>
<feature type="transmembrane region" description="Helical" evidence="6">
    <location>
        <begin position="122"/>
        <end position="140"/>
    </location>
</feature>
<dbReference type="FunFam" id="1.20.1250.20:FF:000011">
    <property type="entry name" value="MFS multidrug transporter, putative"/>
    <property type="match status" value="1"/>
</dbReference>
<evidence type="ECO:0000256" key="1">
    <source>
        <dbReference type="ARBA" id="ARBA00004141"/>
    </source>
</evidence>
<feature type="transmembrane region" description="Helical" evidence="6">
    <location>
        <begin position="363"/>
        <end position="382"/>
    </location>
</feature>
<feature type="transmembrane region" description="Helical" evidence="6">
    <location>
        <begin position="388"/>
        <end position="415"/>
    </location>
</feature>
<dbReference type="Gene3D" id="1.20.1250.20">
    <property type="entry name" value="MFS general substrate transporter like domains"/>
    <property type="match status" value="1"/>
</dbReference>
<keyword evidence="2 6" id="KW-0812">Transmembrane</keyword>
<dbReference type="Proteomes" id="UP001063166">
    <property type="component" value="Unassembled WGS sequence"/>
</dbReference>
<keyword evidence="3 6" id="KW-1133">Transmembrane helix</keyword>
<evidence type="ECO:0000256" key="2">
    <source>
        <dbReference type="ARBA" id="ARBA00022692"/>
    </source>
</evidence>
<keyword evidence="4 6" id="KW-0472">Membrane</keyword>
<feature type="transmembrane region" description="Helical" evidence="6">
    <location>
        <begin position="177"/>
        <end position="197"/>
    </location>
</feature>
<keyword evidence="9" id="KW-1185">Reference proteome</keyword>
<dbReference type="Pfam" id="PF07690">
    <property type="entry name" value="MFS_1"/>
    <property type="match status" value="1"/>
</dbReference>
<dbReference type="EMBL" id="BRPK01000003">
    <property type="protein sequence ID" value="GLB36034.1"/>
    <property type="molecule type" value="Genomic_DNA"/>
</dbReference>
<evidence type="ECO:0000313" key="8">
    <source>
        <dbReference type="EMBL" id="GLB36034.1"/>
    </source>
</evidence>
<accession>A0A9P3PIG8</accession>
<protein>
    <submittedName>
        <fullName evidence="8">Sugar (And other) transporter</fullName>
    </submittedName>
</protein>
<evidence type="ECO:0000256" key="5">
    <source>
        <dbReference type="SAM" id="MobiDB-lite"/>
    </source>
</evidence>
<dbReference type="InterPro" id="IPR020846">
    <property type="entry name" value="MFS_dom"/>
</dbReference>
<feature type="transmembrane region" description="Helical" evidence="6">
    <location>
        <begin position="54"/>
        <end position="75"/>
    </location>
</feature>
<dbReference type="PROSITE" id="PS50850">
    <property type="entry name" value="MFS"/>
    <property type="match status" value="1"/>
</dbReference>
<feature type="transmembrane region" description="Helical" evidence="6">
    <location>
        <begin position="282"/>
        <end position="301"/>
    </location>
</feature>
<comment type="subcellular location">
    <subcellularLocation>
        <location evidence="1">Membrane</location>
        <topology evidence="1">Multi-pass membrane protein</topology>
    </subcellularLocation>
</comment>
<dbReference type="InterPro" id="IPR036259">
    <property type="entry name" value="MFS_trans_sf"/>
</dbReference>
<sequence>MASHNNSSDCTIARESSPTPQPDIKDPPIDDPHLVKFDDADPLNPKNWSNLRRWYLTMAGGILVLNATFASSAPAGGLQPLIEDLRMSHIAGVLTISLFVAGYCVGPLLWGPLSENVGRRPVFIYTFMIYIAFQIAAAVARNTASLLVFRFIGGVFAAAPLAVVADIWDARTRGKAMAIFTLAPFAGPALGPIAAGFLGEHTTWRWTFWLLAIFAGVCWIMIVFTMPETYAPVLLVRKAKQKRFETGDDRYYAPLEKDVVTPLQRAEQVIARPFVIFFQEPMLIALTVYISFAYGCVYLLFQAYPAVFTQGHHFTAGISGLMYLPIMIGGTAAVMVYVFVFNPKYEREVERFAPYPVPPESRLVTAIIASPIFAASFFWFAWTSFPSISYWAPMAAGLPLGFSICWIFLGLLNYIVDAYNSVAASALASNIVIRSLCGAAFPLFTTKMYASLGARWASSLVGFVAIAMIPIPLVLQRYGPALRRKSKYAPKLDPLSAPEKQMTRV</sequence>
<dbReference type="AlphaFoldDB" id="A0A9P3PIG8"/>
<gene>
    <name evidence="8" type="ORF">LshimejAT787_0303220</name>
</gene>
<name>A0A9P3PIG8_LYOSH</name>
<evidence type="ECO:0000259" key="7">
    <source>
        <dbReference type="PROSITE" id="PS50850"/>
    </source>
</evidence>
<feature type="transmembrane region" description="Helical" evidence="6">
    <location>
        <begin position="422"/>
        <end position="444"/>
    </location>
</feature>
<evidence type="ECO:0000256" key="3">
    <source>
        <dbReference type="ARBA" id="ARBA00022989"/>
    </source>
</evidence>